<feature type="short sequence motif" description="Histidine triad motif" evidence="2 3">
    <location>
        <begin position="98"/>
        <end position="102"/>
    </location>
</feature>
<evidence type="ECO:0000256" key="1">
    <source>
        <dbReference type="PIRSR" id="PIRSR601310-1"/>
    </source>
</evidence>
<feature type="active site" description="Tele-AMP-histidine intermediate" evidence="1">
    <location>
        <position position="100"/>
    </location>
</feature>
<feature type="domain" description="HIT" evidence="4">
    <location>
        <begin position="4"/>
        <end position="114"/>
    </location>
</feature>
<dbReference type="InterPro" id="IPR001310">
    <property type="entry name" value="Histidine_triad_HIT"/>
</dbReference>
<sequence>MSCIFCKIVNGELPSRKAYESETVVAFHDIVPQAPVHVIIVPKKHIDTMNEVETGTDDAVVAELFHAARQIARELGIAESGYRLVNNCNEDSGMEVSHLHIHLLGGRKLGAIVSSLGS</sequence>
<name>A0A2V2YMG1_9BACL</name>
<reference evidence="5 6" key="1">
    <citation type="submission" date="2018-05" db="EMBL/GenBank/DDBJ databases">
        <title>Genomic Encyclopedia of Type Strains, Phase III (KMG-III): the genomes of soil and plant-associated and newly described type strains.</title>
        <authorList>
            <person name="Whitman W."/>
        </authorList>
    </citation>
    <scope>NUCLEOTIDE SEQUENCE [LARGE SCALE GENOMIC DNA]</scope>
    <source>
        <strain evidence="5 6">CECT 5696</strain>
    </source>
</reference>
<gene>
    <name evidence="5" type="ORF">DFQ01_1275</name>
</gene>
<dbReference type="InterPro" id="IPR011146">
    <property type="entry name" value="HIT-like"/>
</dbReference>
<evidence type="ECO:0000313" key="5">
    <source>
        <dbReference type="EMBL" id="PWV95403.1"/>
    </source>
</evidence>
<dbReference type="SUPFAM" id="SSF54197">
    <property type="entry name" value="HIT-like"/>
    <property type="match status" value="1"/>
</dbReference>
<dbReference type="EMBL" id="QGTQ01000027">
    <property type="protein sequence ID" value="PWV95403.1"/>
    <property type="molecule type" value="Genomic_DNA"/>
</dbReference>
<comment type="caution">
    <text evidence="5">The sequence shown here is derived from an EMBL/GenBank/DDBJ whole genome shotgun (WGS) entry which is preliminary data.</text>
</comment>
<proteinExistence type="predicted"/>
<dbReference type="GO" id="GO:0003824">
    <property type="term" value="F:catalytic activity"/>
    <property type="evidence" value="ECO:0007669"/>
    <property type="project" value="InterPro"/>
</dbReference>
<dbReference type="CDD" id="cd01276">
    <property type="entry name" value="PKCI_related"/>
    <property type="match status" value="1"/>
</dbReference>
<dbReference type="AlphaFoldDB" id="A0A2V2YMG1"/>
<dbReference type="PROSITE" id="PS51084">
    <property type="entry name" value="HIT_2"/>
    <property type="match status" value="1"/>
</dbReference>
<dbReference type="Gene3D" id="3.30.428.10">
    <property type="entry name" value="HIT-like"/>
    <property type="match status" value="1"/>
</dbReference>
<evidence type="ECO:0000256" key="2">
    <source>
        <dbReference type="PIRSR" id="PIRSR601310-3"/>
    </source>
</evidence>
<dbReference type="Pfam" id="PF01230">
    <property type="entry name" value="HIT"/>
    <property type="match status" value="1"/>
</dbReference>
<evidence type="ECO:0000313" key="6">
    <source>
        <dbReference type="Proteomes" id="UP000246635"/>
    </source>
</evidence>
<dbReference type="PANTHER" id="PTHR23089">
    <property type="entry name" value="HISTIDINE TRIAD HIT PROTEIN"/>
    <property type="match status" value="1"/>
</dbReference>
<dbReference type="PRINTS" id="PR00332">
    <property type="entry name" value="HISTRIAD"/>
</dbReference>
<evidence type="ECO:0000259" key="4">
    <source>
        <dbReference type="PROSITE" id="PS51084"/>
    </source>
</evidence>
<protein>
    <submittedName>
        <fullName evidence="5">Histidine triad (HIT) family protein</fullName>
    </submittedName>
</protein>
<evidence type="ECO:0000256" key="3">
    <source>
        <dbReference type="PROSITE-ProRule" id="PRU00464"/>
    </source>
</evidence>
<dbReference type="OrthoDB" id="9784774at2"/>
<dbReference type="InterPro" id="IPR036265">
    <property type="entry name" value="HIT-like_sf"/>
</dbReference>
<dbReference type="Proteomes" id="UP000246635">
    <property type="component" value="Unassembled WGS sequence"/>
</dbReference>
<organism evidence="5 6">
    <name type="scientific">Paenibacillus cellulosilyticus</name>
    <dbReference type="NCBI Taxonomy" id="375489"/>
    <lineage>
        <taxon>Bacteria</taxon>
        <taxon>Bacillati</taxon>
        <taxon>Bacillota</taxon>
        <taxon>Bacilli</taxon>
        <taxon>Bacillales</taxon>
        <taxon>Paenibacillaceae</taxon>
        <taxon>Paenibacillus</taxon>
    </lineage>
</organism>
<dbReference type="RefSeq" id="WP_110046430.1">
    <property type="nucleotide sequence ID" value="NZ_CP054609.1"/>
</dbReference>
<keyword evidence="6" id="KW-1185">Reference proteome</keyword>
<accession>A0A2V2YMG1</accession>